<accession>A0ACC3ANY1</accession>
<protein>
    <submittedName>
        <fullName evidence="1">Uncharacterized protein</fullName>
    </submittedName>
</protein>
<dbReference type="EMBL" id="JAOPJF010000111">
    <property type="protein sequence ID" value="KAK1139315.1"/>
    <property type="molecule type" value="Genomic_DNA"/>
</dbReference>
<dbReference type="Proteomes" id="UP001177260">
    <property type="component" value="Unassembled WGS sequence"/>
</dbReference>
<evidence type="ECO:0000313" key="1">
    <source>
        <dbReference type="EMBL" id="KAK1139315.1"/>
    </source>
</evidence>
<evidence type="ECO:0000313" key="2">
    <source>
        <dbReference type="Proteomes" id="UP001177260"/>
    </source>
</evidence>
<organism evidence="1 2">
    <name type="scientific">Aspergillus melleus</name>
    <dbReference type="NCBI Taxonomy" id="138277"/>
    <lineage>
        <taxon>Eukaryota</taxon>
        <taxon>Fungi</taxon>
        <taxon>Dikarya</taxon>
        <taxon>Ascomycota</taxon>
        <taxon>Pezizomycotina</taxon>
        <taxon>Eurotiomycetes</taxon>
        <taxon>Eurotiomycetidae</taxon>
        <taxon>Eurotiales</taxon>
        <taxon>Aspergillaceae</taxon>
        <taxon>Aspergillus</taxon>
        <taxon>Aspergillus subgen. Circumdati</taxon>
    </lineage>
</organism>
<keyword evidence="2" id="KW-1185">Reference proteome</keyword>
<gene>
    <name evidence="1" type="ORF">N8T08_001086</name>
</gene>
<comment type="caution">
    <text evidence="1">The sequence shown here is derived from an EMBL/GenBank/DDBJ whole genome shotgun (WGS) entry which is preliminary data.</text>
</comment>
<sequence length="524" mass="59239">MPLPNTERVAIVGGGCTGITCFWALQNSNHDVHLFEASSALGGRIKAIPYEHGKNRADVNTESPLFNVENSPNLVSMLGHLGVATSPAPFFFNSSDGINTFEWGSSFLQSILLRPWLLCSIETYRLLVDFVWLKYWALDSLTDKSWALRTSDSQASLSTQNYLSNEGYSSTFYDGYLSPLFSTLWKTNAGRFLPQFPFDALMHCLNDYQILSPRHTASKWQRINMGVHHFVKSMTREFPPANIHLKTRVREVSPVGKKGYTLLTSDTQPMYFDHVVFAVDSQEALQLFQSKLSSEEREIIQNFKAAQNVAVLHSDVMLSPSVSPSWPAHDYIIPQGSHNQHHCCSTFDPATGKSSLTHNVNILQDISTCLFGRIFITLNPFTPPHPHLVQGVWEFTDPEPNPEYLYAQTRLHSIQNKRGLSYGFRWTGRGFLEDSVTAGLEIAVDHLGAKVPFEVDHRHALDSSPFSLDLGIPEHIARLILVSFRVYFQMLELGLILLGTFWLAFPNIRTLIMRWNKDRAFSQL</sequence>
<name>A0ACC3ANY1_9EURO</name>
<proteinExistence type="predicted"/>
<reference evidence="1 2" key="1">
    <citation type="journal article" date="2023" name="ACS Omega">
        <title>Identification of the Neoaspergillic Acid Biosynthesis Gene Cluster by Establishing an In Vitro CRISPR-Ribonucleoprotein Genetic System in Aspergillus melleus.</title>
        <authorList>
            <person name="Yuan B."/>
            <person name="Grau M.F."/>
            <person name="Murata R.M."/>
            <person name="Torok T."/>
            <person name="Venkateswaran K."/>
            <person name="Stajich J.E."/>
            <person name="Wang C.C.C."/>
        </authorList>
    </citation>
    <scope>NUCLEOTIDE SEQUENCE [LARGE SCALE GENOMIC DNA]</scope>
    <source>
        <strain evidence="1 2">IMV 1140</strain>
    </source>
</reference>